<dbReference type="GO" id="GO:0006506">
    <property type="term" value="P:GPI anchor biosynthetic process"/>
    <property type="evidence" value="ECO:0007669"/>
    <property type="project" value="InterPro"/>
</dbReference>
<name>A0A976ME06_THEOR</name>
<dbReference type="InterPro" id="IPR001296">
    <property type="entry name" value="Glyco_trans_1"/>
</dbReference>
<dbReference type="Pfam" id="PF00534">
    <property type="entry name" value="Glycos_transf_1"/>
    <property type="match status" value="1"/>
</dbReference>
<evidence type="ECO:0000313" key="6">
    <source>
        <dbReference type="Proteomes" id="UP000244811"/>
    </source>
</evidence>
<feature type="domain" description="PIGA GPI anchor biosynthesis" evidence="4">
    <location>
        <begin position="54"/>
        <end position="139"/>
    </location>
</feature>
<feature type="transmembrane region" description="Helical" evidence="2">
    <location>
        <begin position="398"/>
        <end position="417"/>
    </location>
</feature>
<dbReference type="PANTHER" id="PTHR45871:SF1">
    <property type="entry name" value="PHOSPHATIDYLINOSITOL N-ACETYLGLUCOSAMINYLTRANSFERASE SUBUNIT A"/>
    <property type="match status" value="1"/>
</dbReference>
<keyword evidence="5" id="KW-0808">Transferase</keyword>
<dbReference type="PANTHER" id="PTHR45871">
    <property type="entry name" value="N-ACETYLGLUCOSAMINYL-PHOSPHATIDYLINOSITOL BIOSYNTHETIC PROTEIN"/>
    <property type="match status" value="1"/>
</dbReference>
<dbReference type="Proteomes" id="UP000244811">
    <property type="component" value="Chromosome 4"/>
</dbReference>
<dbReference type="EMBL" id="CP056072">
    <property type="protein sequence ID" value="UKK02922.2"/>
    <property type="molecule type" value="Genomic_DNA"/>
</dbReference>
<evidence type="ECO:0000259" key="4">
    <source>
        <dbReference type="Pfam" id="PF08288"/>
    </source>
</evidence>
<evidence type="ECO:0000256" key="1">
    <source>
        <dbReference type="ARBA" id="ARBA00022676"/>
    </source>
</evidence>
<keyword evidence="2" id="KW-0472">Membrane</keyword>
<keyword evidence="2" id="KW-0812">Transmembrane</keyword>
<gene>
    <name evidence="5" type="ORF">MACK_003020</name>
</gene>
<dbReference type="GO" id="GO:0000506">
    <property type="term" value="C:glycosylphosphatidylinositol-N-acetylglucosaminyltransferase (GPI-GnT) complex"/>
    <property type="evidence" value="ECO:0007669"/>
    <property type="project" value="TreeGrafter"/>
</dbReference>
<dbReference type="InterPro" id="IPR013234">
    <property type="entry name" value="PIGA_GPI_anchor_biosynthesis"/>
</dbReference>
<accession>A0A976ME06</accession>
<keyword evidence="2" id="KW-1133">Transmembrane helix</keyword>
<organism evidence="5 6">
    <name type="scientific">Theileria orientalis</name>
    <dbReference type="NCBI Taxonomy" id="68886"/>
    <lineage>
        <taxon>Eukaryota</taxon>
        <taxon>Sar</taxon>
        <taxon>Alveolata</taxon>
        <taxon>Apicomplexa</taxon>
        <taxon>Aconoidasida</taxon>
        <taxon>Piroplasmida</taxon>
        <taxon>Theileriidae</taxon>
        <taxon>Theileria</taxon>
    </lineage>
</organism>
<evidence type="ECO:0000259" key="3">
    <source>
        <dbReference type="Pfam" id="PF00534"/>
    </source>
</evidence>
<keyword evidence="1 5" id="KW-0328">Glycosyltransferase</keyword>
<dbReference type="SUPFAM" id="SSF53756">
    <property type="entry name" value="UDP-Glycosyltransferase/glycogen phosphorylase"/>
    <property type="match status" value="1"/>
</dbReference>
<dbReference type="GO" id="GO:0017176">
    <property type="term" value="F:phosphatidylinositol N-acetylglucosaminyltransferase activity"/>
    <property type="evidence" value="ECO:0007669"/>
    <property type="project" value="UniProtKB-EC"/>
</dbReference>
<dbReference type="EC" id="2.4.1.198" evidence="5"/>
<evidence type="ECO:0000313" key="5">
    <source>
        <dbReference type="EMBL" id="UKK02922.2"/>
    </source>
</evidence>
<dbReference type="Pfam" id="PF08288">
    <property type="entry name" value="PIGA"/>
    <property type="match status" value="1"/>
</dbReference>
<sequence>MNKNNTKRPITVLIVTEYFVPTIGGVEIHVYKVAEYLIKFGFKVVIFTRNFGDRRRGVRYMENGIKVYHQWNNGLIPPSTIPTFIDLFPYYRNILIREKVDIVHTHMSASRLKLEIETYSIILGYRCVFTDHSLFSFCDPGPIFLNEDIKHYAPFLDHLVAVSNRHKENIVLRSEVDPRKISVIPNGLESKDFVCNPEQLLLDKIVIVYICRLCERKGIDLVVQIIPMVCQKHKNVKFIIGGGGTRIAMVRSMVDKYYLHDRVEILGFVPTHEVNNVLRRGHIFLVTSQTESFCIAALEAASTGLIVVSTSVGGIPEILPHDMVLLSEYDPIAFSSRIDDAITMLPTVDTRKYHDRVKNMYSWEKTALKLTSVYYKALLTNRITLREKIYKLLRVKNGYGISLILIFSVAFFQWFIYEYIFPRREFEEPPNWSQTQCRDDNFEKTQF</sequence>
<proteinExistence type="predicted"/>
<evidence type="ECO:0000256" key="2">
    <source>
        <dbReference type="SAM" id="Phobius"/>
    </source>
</evidence>
<dbReference type="AlphaFoldDB" id="A0A976ME06"/>
<reference evidence="5" key="1">
    <citation type="submission" date="2022-07" db="EMBL/GenBank/DDBJ databases">
        <title>Evaluation of T. orientalis genome assembly methods using nanopore sequencing and analysis of variation between genomes.</title>
        <authorList>
            <person name="Yam J."/>
            <person name="Micallef M.L."/>
            <person name="Liu M."/>
            <person name="Djordjevic S.P."/>
            <person name="Bogema D.R."/>
            <person name="Jenkins C."/>
        </authorList>
    </citation>
    <scope>NUCLEOTIDE SEQUENCE</scope>
    <source>
        <strain evidence="5">Goon Nure</strain>
    </source>
</reference>
<protein>
    <submittedName>
        <fullName evidence="5">Glycosyl transferase</fullName>
        <ecNumber evidence="5">2.4.1.198</ecNumber>
    </submittedName>
</protein>
<feature type="domain" description="Glycosyl transferase family 1" evidence="3">
    <location>
        <begin position="202"/>
        <end position="343"/>
    </location>
</feature>
<dbReference type="Gene3D" id="3.40.50.2000">
    <property type="entry name" value="Glycogen Phosphorylase B"/>
    <property type="match status" value="2"/>
</dbReference>